<evidence type="ECO:0000259" key="7">
    <source>
        <dbReference type="Pfam" id="PF02826"/>
    </source>
</evidence>
<dbReference type="GO" id="GO:0016616">
    <property type="term" value="F:oxidoreductase activity, acting on the CH-OH group of donors, NAD or NADP as acceptor"/>
    <property type="evidence" value="ECO:0007669"/>
    <property type="project" value="InterPro"/>
</dbReference>
<dbReference type="SUPFAM" id="SSF52283">
    <property type="entry name" value="Formate/glycerate dehydrogenase catalytic domain-like"/>
    <property type="match status" value="1"/>
</dbReference>
<reference evidence="8 9" key="1">
    <citation type="journal article" date="2015" name="Genome Announc.">
        <title>Expanding the biotechnology potential of lactobacilli through comparative genomics of 213 strains and associated genera.</title>
        <authorList>
            <person name="Sun Z."/>
            <person name="Harris H.M."/>
            <person name="McCann A."/>
            <person name="Guo C."/>
            <person name="Argimon S."/>
            <person name="Zhang W."/>
            <person name="Yang X."/>
            <person name="Jeffery I.B."/>
            <person name="Cooney J.C."/>
            <person name="Kagawa T.F."/>
            <person name="Liu W."/>
            <person name="Song Y."/>
            <person name="Salvetti E."/>
            <person name="Wrobel A."/>
            <person name="Rasinkangas P."/>
            <person name="Parkhill J."/>
            <person name="Rea M.C."/>
            <person name="O'Sullivan O."/>
            <person name="Ritari J."/>
            <person name="Douillard F.P."/>
            <person name="Paul Ross R."/>
            <person name="Yang R."/>
            <person name="Briner A.E."/>
            <person name="Felis G.E."/>
            <person name="de Vos W.M."/>
            <person name="Barrangou R."/>
            <person name="Klaenhammer T.R."/>
            <person name="Caufield P.W."/>
            <person name="Cui Y."/>
            <person name="Zhang H."/>
            <person name="O'Toole P.W."/>
        </authorList>
    </citation>
    <scope>NUCLEOTIDE SEQUENCE [LARGE SCALE GENOMIC DNA]</scope>
    <source>
        <strain evidence="8 9">DSM 19909</strain>
    </source>
</reference>
<dbReference type="GO" id="GO:0008652">
    <property type="term" value="P:amino acid biosynthetic process"/>
    <property type="evidence" value="ECO:0007669"/>
    <property type="project" value="UniProtKB-KW"/>
</dbReference>
<dbReference type="PANTHER" id="PTHR42789:SF1">
    <property type="entry name" value="D-ISOMER SPECIFIC 2-HYDROXYACID DEHYDROGENASE FAMILY PROTEIN (AFU_ORTHOLOGUE AFUA_6G10090)"/>
    <property type="match status" value="1"/>
</dbReference>
<gene>
    <name evidence="8" type="ORF">FD04_GL000463</name>
</gene>
<dbReference type="FunFam" id="3.40.50.720:FF:000203">
    <property type="entry name" value="D-3-phosphoglycerate dehydrogenase (SerA)"/>
    <property type="match status" value="1"/>
</dbReference>
<sequence length="320" mass="34286">MSKVYLSAKLPEVATQELKNGGLDVSVYEGEGLISHDELLKNVSDIDFLITPLSTQVDKAIIDAAPKLKLIANFGAGFNNIDTAYAKEKGIPVTNTPAVSTNAVAEVTIGLMLALSHRIVEGDQKMRHEGFPGWAPLYFLGHEIAGKTLGIVGLGNIGSDVARKANGLGMNVQYYKPNRLSDPEERSMKVTYKSLDDLIKTSDYISINAPQTPENHHQFNAEAFKAMKKTASIINVGRGPIIDEAALLDALKAGEIAGAALDVYEHEPEVDDGFKSLKNVILTPHVGNATVEARDAMANIVAGNVLLVDAGKPAKFVVNK</sequence>
<evidence type="ECO:0000256" key="1">
    <source>
        <dbReference type="ARBA" id="ARBA00005854"/>
    </source>
</evidence>
<keyword evidence="3 5" id="KW-0560">Oxidoreductase</keyword>
<dbReference type="SUPFAM" id="SSF51735">
    <property type="entry name" value="NAD(P)-binding Rossmann-fold domains"/>
    <property type="match status" value="1"/>
</dbReference>
<dbReference type="PANTHER" id="PTHR42789">
    <property type="entry name" value="D-ISOMER SPECIFIC 2-HYDROXYACID DEHYDROGENASE FAMILY PROTEIN (AFU_ORTHOLOGUE AFUA_6G10090)"/>
    <property type="match status" value="1"/>
</dbReference>
<evidence type="ECO:0000259" key="6">
    <source>
        <dbReference type="Pfam" id="PF00389"/>
    </source>
</evidence>
<dbReference type="Pfam" id="PF02826">
    <property type="entry name" value="2-Hacid_dh_C"/>
    <property type="match status" value="1"/>
</dbReference>
<evidence type="ECO:0000256" key="5">
    <source>
        <dbReference type="RuleBase" id="RU003719"/>
    </source>
</evidence>
<dbReference type="Gene3D" id="3.40.50.720">
    <property type="entry name" value="NAD(P)-binding Rossmann-like Domain"/>
    <property type="match status" value="2"/>
</dbReference>
<dbReference type="InterPro" id="IPR006139">
    <property type="entry name" value="D-isomer_2_OHA_DH_cat_dom"/>
</dbReference>
<dbReference type="InterPro" id="IPR050857">
    <property type="entry name" value="D-2-hydroxyacid_DH"/>
</dbReference>
<comment type="similarity">
    <text evidence="1 5">Belongs to the D-isomer specific 2-hydroxyacid dehydrogenase family.</text>
</comment>
<evidence type="ECO:0000256" key="3">
    <source>
        <dbReference type="ARBA" id="ARBA00023002"/>
    </source>
</evidence>
<dbReference type="Proteomes" id="UP000051160">
    <property type="component" value="Unassembled WGS sequence"/>
</dbReference>
<feature type="domain" description="D-isomer specific 2-hydroxyacid dehydrogenase NAD-binding" evidence="7">
    <location>
        <begin position="109"/>
        <end position="287"/>
    </location>
</feature>
<keyword evidence="4" id="KW-0520">NAD</keyword>
<dbReference type="STRING" id="1423776.FD04_GL000463"/>
<dbReference type="GO" id="GO:0051287">
    <property type="term" value="F:NAD binding"/>
    <property type="evidence" value="ECO:0007669"/>
    <property type="project" value="InterPro"/>
</dbReference>
<feature type="domain" description="D-isomer specific 2-hydroxyacid dehydrogenase catalytic" evidence="6">
    <location>
        <begin position="6"/>
        <end position="319"/>
    </location>
</feature>
<protein>
    <submittedName>
        <fullName evidence="8">Glyoxylate reductase</fullName>
    </submittedName>
</protein>
<keyword evidence="2" id="KW-0028">Amino-acid biosynthesis</keyword>
<evidence type="ECO:0000313" key="9">
    <source>
        <dbReference type="Proteomes" id="UP000051160"/>
    </source>
</evidence>
<dbReference type="PATRIC" id="fig|1423776.4.peg.468"/>
<organism evidence="8 9">
    <name type="scientific">Secundilactobacillus odoratitofui DSM 19909 = JCM 15043</name>
    <dbReference type="NCBI Taxonomy" id="1423776"/>
    <lineage>
        <taxon>Bacteria</taxon>
        <taxon>Bacillati</taxon>
        <taxon>Bacillota</taxon>
        <taxon>Bacilli</taxon>
        <taxon>Lactobacillales</taxon>
        <taxon>Lactobacillaceae</taxon>
        <taxon>Secundilactobacillus</taxon>
    </lineage>
</organism>
<comment type="caution">
    <text evidence="8">The sequence shown here is derived from an EMBL/GenBank/DDBJ whole genome shotgun (WGS) entry which is preliminary data.</text>
</comment>
<evidence type="ECO:0000256" key="2">
    <source>
        <dbReference type="ARBA" id="ARBA00022605"/>
    </source>
</evidence>
<dbReference type="InterPro" id="IPR029752">
    <property type="entry name" value="D-isomer_DH_CS1"/>
</dbReference>
<dbReference type="PROSITE" id="PS00065">
    <property type="entry name" value="D_2_HYDROXYACID_DH_1"/>
    <property type="match status" value="1"/>
</dbReference>
<name>A0A0R1M4F4_9LACO</name>
<dbReference type="RefSeq" id="WP_054699160.1">
    <property type="nucleotide sequence ID" value="NZ_AZEE01000027.1"/>
</dbReference>
<evidence type="ECO:0000256" key="4">
    <source>
        <dbReference type="ARBA" id="ARBA00023027"/>
    </source>
</evidence>
<dbReference type="InterPro" id="IPR006140">
    <property type="entry name" value="D-isomer_DH_NAD-bd"/>
</dbReference>
<keyword evidence="9" id="KW-1185">Reference proteome</keyword>
<dbReference type="InterPro" id="IPR036291">
    <property type="entry name" value="NAD(P)-bd_dom_sf"/>
</dbReference>
<accession>A0A0R1M4F4</accession>
<dbReference type="Pfam" id="PF00389">
    <property type="entry name" value="2-Hacid_dh"/>
    <property type="match status" value="1"/>
</dbReference>
<dbReference type="OrthoDB" id="9805416at2"/>
<dbReference type="AlphaFoldDB" id="A0A0R1M4F4"/>
<dbReference type="CDD" id="cd12178">
    <property type="entry name" value="2-Hacid_dh_13"/>
    <property type="match status" value="1"/>
</dbReference>
<dbReference type="EMBL" id="AZEE01000027">
    <property type="protein sequence ID" value="KRK98727.1"/>
    <property type="molecule type" value="Genomic_DNA"/>
</dbReference>
<evidence type="ECO:0000313" key="8">
    <source>
        <dbReference type="EMBL" id="KRK98727.1"/>
    </source>
</evidence>
<proteinExistence type="inferred from homology"/>